<evidence type="ECO:0000313" key="2">
    <source>
        <dbReference type="EMBL" id="KAK4875121.1"/>
    </source>
</evidence>
<keyword evidence="3" id="KW-1185">Reference proteome</keyword>
<accession>A0AAN7P5V6</accession>
<organism evidence="2 3">
    <name type="scientific">Aquatica leii</name>
    <dbReference type="NCBI Taxonomy" id="1421715"/>
    <lineage>
        <taxon>Eukaryota</taxon>
        <taxon>Metazoa</taxon>
        <taxon>Ecdysozoa</taxon>
        <taxon>Arthropoda</taxon>
        <taxon>Hexapoda</taxon>
        <taxon>Insecta</taxon>
        <taxon>Pterygota</taxon>
        <taxon>Neoptera</taxon>
        <taxon>Endopterygota</taxon>
        <taxon>Coleoptera</taxon>
        <taxon>Polyphaga</taxon>
        <taxon>Elateriformia</taxon>
        <taxon>Elateroidea</taxon>
        <taxon>Lampyridae</taxon>
        <taxon>Luciolinae</taxon>
        <taxon>Aquatica</taxon>
    </lineage>
</organism>
<name>A0AAN7P5V6_9COLE</name>
<feature type="non-terminal residue" evidence="2">
    <location>
        <position position="124"/>
    </location>
</feature>
<feature type="region of interest" description="Disordered" evidence="1">
    <location>
        <begin position="61"/>
        <end position="80"/>
    </location>
</feature>
<protein>
    <submittedName>
        <fullName evidence="2">Uncharacterized protein</fullName>
    </submittedName>
</protein>
<evidence type="ECO:0000256" key="1">
    <source>
        <dbReference type="SAM" id="MobiDB-lite"/>
    </source>
</evidence>
<evidence type="ECO:0000313" key="3">
    <source>
        <dbReference type="Proteomes" id="UP001353858"/>
    </source>
</evidence>
<comment type="caution">
    <text evidence="2">The sequence shown here is derived from an EMBL/GenBank/DDBJ whole genome shotgun (WGS) entry which is preliminary data.</text>
</comment>
<feature type="region of interest" description="Disordered" evidence="1">
    <location>
        <begin position="1"/>
        <end position="55"/>
    </location>
</feature>
<dbReference type="AlphaFoldDB" id="A0AAN7P5V6"/>
<proteinExistence type="predicted"/>
<dbReference type="Proteomes" id="UP001353858">
    <property type="component" value="Unassembled WGS sequence"/>
</dbReference>
<dbReference type="EMBL" id="JARPUR010000005">
    <property type="protein sequence ID" value="KAK4875121.1"/>
    <property type="molecule type" value="Genomic_DNA"/>
</dbReference>
<reference evidence="3" key="1">
    <citation type="submission" date="2023-01" db="EMBL/GenBank/DDBJ databases">
        <title>Key to firefly adult light organ development and bioluminescence: homeobox transcription factors regulate luciferase expression and transportation to peroxisome.</title>
        <authorList>
            <person name="Fu X."/>
        </authorList>
    </citation>
    <scope>NUCLEOTIDE SEQUENCE [LARGE SCALE GENOMIC DNA]</scope>
</reference>
<gene>
    <name evidence="2" type="ORF">RN001_011543</name>
</gene>
<sequence>MKSVGEEDQQFTARERDTPSSIGSRRADPESVENEVAGNTDVPPLRAGRYVESTSSVKNRGIGEYFSSTPETEETEAKQERLERRPKTLIFIFNWDRRCYFSVHLIKLERINSSLCYRRLIAFE</sequence>